<comment type="caution">
    <text evidence="3">The sequence shown here is derived from an EMBL/GenBank/DDBJ whole genome shotgun (WGS) entry which is preliminary data.</text>
</comment>
<feature type="domain" description="Glycosyltransferase subfamily 4-like N-terminal" evidence="2">
    <location>
        <begin position="20"/>
        <end position="201"/>
    </location>
</feature>
<dbReference type="PANTHER" id="PTHR45947">
    <property type="entry name" value="SULFOQUINOVOSYL TRANSFERASE SQD2"/>
    <property type="match status" value="1"/>
</dbReference>
<dbReference type="AlphaFoldDB" id="A0A830E450"/>
<dbReference type="PANTHER" id="PTHR45947:SF3">
    <property type="entry name" value="SULFOQUINOVOSYL TRANSFERASE SQD2"/>
    <property type="match status" value="1"/>
</dbReference>
<dbReference type="InterPro" id="IPR001296">
    <property type="entry name" value="Glyco_trans_1"/>
</dbReference>
<keyword evidence="3" id="KW-0808">Transferase</keyword>
<evidence type="ECO:0000259" key="1">
    <source>
        <dbReference type="Pfam" id="PF00534"/>
    </source>
</evidence>
<dbReference type="SUPFAM" id="SSF53756">
    <property type="entry name" value="UDP-Glycosyltransferase/glycogen phosphorylase"/>
    <property type="match status" value="1"/>
</dbReference>
<dbReference type="CDD" id="cd03801">
    <property type="entry name" value="GT4_PimA-like"/>
    <property type="match status" value="1"/>
</dbReference>
<accession>A0A830E450</accession>
<sequence>MKIVHVYDEHYRVSPEKGSVAKVIYNLATTQSQLGHDVTVIERKWSGLPKNEQREGVKFKRFSLSIGSDTEGEEIPYNQIKSAIGVSKLVVDRFELALKLRSHFGRTDYDVIHFHVPFTANILVHICPQLRDKIVYTAHVGEEDVRFGLSKQGLISRALAMFSPDLHLMRRTAASSVLNKRLAAQLPLEQIETIPNGVDISEYSPENSDLVDLNDRFGIESPFALFVGTLTPRKGPDVLLDAVSILDQKYNVNQFSIVIAGNPNIEEDFSAQLKEQAEAQDVTVHFPGFIELEELKALYANCELFALPSHEEGWGMVITEAMSSESPIIATNVSGIPEQVVDGENGFLIEPDNSEQLAEKLQVLIDDPDLREEMGSVSRSFAVEKFSWESVSEKYLSMYKSTSQ</sequence>
<feature type="domain" description="Glycosyl transferase family 1" evidence="1">
    <location>
        <begin position="220"/>
        <end position="377"/>
    </location>
</feature>
<dbReference type="GO" id="GO:0016757">
    <property type="term" value="F:glycosyltransferase activity"/>
    <property type="evidence" value="ECO:0007669"/>
    <property type="project" value="InterPro"/>
</dbReference>
<evidence type="ECO:0000313" key="4">
    <source>
        <dbReference type="Proteomes" id="UP000646833"/>
    </source>
</evidence>
<reference evidence="3" key="1">
    <citation type="journal article" date="2014" name="Int. J. Syst. Evol. Microbiol.">
        <title>Complete genome sequence of Corynebacterium casei LMG S-19264T (=DSM 44701T), isolated from a smear-ripened cheese.</title>
        <authorList>
            <consortium name="US DOE Joint Genome Institute (JGI-PGF)"/>
            <person name="Walter F."/>
            <person name="Albersmeier A."/>
            <person name="Kalinowski J."/>
            <person name="Ruckert C."/>
        </authorList>
    </citation>
    <scope>NUCLEOTIDE SEQUENCE</scope>
    <source>
        <strain evidence="3">CCM 7217</strain>
    </source>
</reference>
<gene>
    <name evidence="3" type="ORF">GCM10007209_07940</name>
</gene>
<protein>
    <submittedName>
        <fullName evidence="3">Glycosyl transferase</fullName>
    </submittedName>
</protein>
<dbReference type="InterPro" id="IPR050194">
    <property type="entry name" value="Glycosyltransferase_grp1"/>
</dbReference>
<name>A0A830E450_9EURY</name>
<evidence type="ECO:0000313" key="3">
    <source>
        <dbReference type="EMBL" id="GGC48720.1"/>
    </source>
</evidence>
<dbReference type="EMBL" id="BMCI01000001">
    <property type="protein sequence ID" value="GGC48720.1"/>
    <property type="molecule type" value="Genomic_DNA"/>
</dbReference>
<dbReference type="Pfam" id="PF00534">
    <property type="entry name" value="Glycos_transf_1"/>
    <property type="match status" value="1"/>
</dbReference>
<proteinExistence type="predicted"/>
<dbReference type="Proteomes" id="UP000646833">
    <property type="component" value="Unassembled WGS sequence"/>
</dbReference>
<dbReference type="InterPro" id="IPR028098">
    <property type="entry name" value="Glyco_trans_4-like_N"/>
</dbReference>
<evidence type="ECO:0000259" key="2">
    <source>
        <dbReference type="Pfam" id="PF13439"/>
    </source>
</evidence>
<dbReference type="RefSeq" id="WP_188423215.1">
    <property type="nucleotide sequence ID" value="NZ_BMCI01000001.1"/>
</dbReference>
<reference evidence="3" key="2">
    <citation type="submission" date="2020-09" db="EMBL/GenBank/DDBJ databases">
        <authorList>
            <person name="Sun Q."/>
            <person name="Sedlacek I."/>
        </authorList>
    </citation>
    <scope>NUCLEOTIDE SEQUENCE</scope>
    <source>
        <strain evidence="3">CCM 7217</strain>
    </source>
</reference>
<dbReference type="Gene3D" id="3.40.50.2000">
    <property type="entry name" value="Glycogen Phosphorylase B"/>
    <property type="match status" value="2"/>
</dbReference>
<organism evidence="3 4">
    <name type="scientific">Haloferax sulfurifontis</name>
    <dbReference type="NCBI Taxonomy" id="255616"/>
    <lineage>
        <taxon>Archaea</taxon>
        <taxon>Methanobacteriati</taxon>
        <taxon>Methanobacteriota</taxon>
        <taxon>Stenosarchaea group</taxon>
        <taxon>Halobacteria</taxon>
        <taxon>Halobacteriales</taxon>
        <taxon>Haloferacaceae</taxon>
        <taxon>Haloferax</taxon>
    </lineage>
</organism>
<dbReference type="Pfam" id="PF13439">
    <property type="entry name" value="Glyco_transf_4"/>
    <property type="match status" value="1"/>
</dbReference>